<evidence type="ECO:0000256" key="1">
    <source>
        <dbReference type="SAM" id="MobiDB-lite"/>
    </source>
</evidence>
<proteinExistence type="predicted"/>
<dbReference type="EMBL" id="FQZF01000002">
    <property type="protein sequence ID" value="SHI35877.1"/>
    <property type="molecule type" value="Genomic_DNA"/>
</dbReference>
<name>A0A1M6AHH6_9PROT</name>
<feature type="compositionally biased region" description="Basic residues" evidence="1">
    <location>
        <begin position="95"/>
        <end position="119"/>
    </location>
</feature>
<dbReference type="Proteomes" id="UP000184387">
    <property type="component" value="Unassembled WGS sequence"/>
</dbReference>
<keyword evidence="2" id="KW-0732">Signal</keyword>
<feature type="signal peptide" evidence="2">
    <location>
        <begin position="1"/>
        <end position="22"/>
    </location>
</feature>
<gene>
    <name evidence="3" type="ORF">SAMN02745194_00127</name>
</gene>
<reference evidence="3 4" key="1">
    <citation type="submission" date="2016-11" db="EMBL/GenBank/DDBJ databases">
        <authorList>
            <person name="Jaros S."/>
            <person name="Januszkiewicz K."/>
            <person name="Wedrychowicz H."/>
        </authorList>
    </citation>
    <scope>NUCLEOTIDE SEQUENCE [LARGE SCALE GENOMIC DNA]</scope>
    <source>
        <strain evidence="3 4">DSM 14916</strain>
    </source>
</reference>
<dbReference type="PROSITE" id="PS51257">
    <property type="entry name" value="PROKAR_LIPOPROTEIN"/>
    <property type="match status" value="1"/>
</dbReference>
<keyword evidence="4" id="KW-1185">Reference proteome</keyword>
<sequence>MPPRVAFRLAALLTASSLAACAPGPAGPYQQQANSAAYACQQGIAEACQDYQALAPAANAEAYQQQQNAQVGTAVAAGVVGAIAGAAIASSARSDRRHYRGRGYYHRPPHRSYHRHYYR</sequence>
<evidence type="ECO:0008006" key="5">
    <source>
        <dbReference type="Google" id="ProtNLM"/>
    </source>
</evidence>
<evidence type="ECO:0000313" key="4">
    <source>
        <dbReference type="Proteomes" id="UP000184387"/>
    </source>
</evidence>
<feature type="region of interest" description="Disordered" evidence="1">
    <location>
        <begin position="91"/>
        <end position="119"/>
    </location>
</feature>
<accession>A0A1M6AHH6</accession>
<organism evidence="3 4">
    <name type="scientific">Muricoccus roseus</name>
    <dbReference type="NCBI Taxonomy" id="198092"/>
    <lineage>
        <taxon>Bacteria</taxon>
        <taxon>Pseudomonadati</taxon>
        <taxon>Pseudomonadota</taxon>
        <taxon>Alphaproteobacteria</taxon>
        <taxon>Acetobacterales</taxon>
        <taxon>Roseomonadaceae</taxon>
        <taxon>Muricoccus</taxon>
    </lineage>
</organism>
<dbReference type="AlphaFoldDB" id="A0A1M6AHH6"/>
<dbReference type="RefSeq" id="WP_073130205.1">
    <property type="nucleotide sequence ID" value="NZ_FQZF01000002.1"/>
</dbReference>
<feature type="chain" id="PRO_5012680460" description="Glycine-zipper containing OmpA-like membrane domain-containing protein" evidence="2">
    <location>
        <begin position="23"/>
        <end position="119"/>
    </location>
</feature>
<evidence type="ECO:0000313" key="3">
    <source>
        <dbReference type="EMBL" id="SHI35877.1"/>
    </source>
</evidence>
<protein>
    <recommendedName>
        <fullName evidence="5">Glycine-zipper containing OmpA-like membrane domain-containing protein</fullName>
    </recommendedName>
</protein>
<evidence type="ECO:0000256" key="2">
    <source>
        <dbReference type="SAM" id="SignalP"/>
    </source>
</evidence>